<accession>A0ACC2KQT7</accession>
<gene>
    <name evidence="1" type="ORF">MRB53_031962</name>
</gene>
<keyword evidence="2" id="KW-1185">Reference proteome</keyword>
<proteinExistence type="predicted"/>
<reference evidence="1 2" key="1">
    <citation type="journal article" date="2022" name="Hortic Res">
        <title>A haplotype resolved chromosomal level avocado genome allows analysis of novel avocado genes.</title>
        <authorList>
            <person name="Nath O."/>
            <person name="Fletcher S.J."/>
            <person name="Hayward A."/>
            <person name="Shaw L.M."/>
            <person name="Masouleh A.K."/>
            <person name="Furtado A."/>
            <person name="Henry R.J."/>
            <person name="Mitter N."/>
        </authorList>
    </citation>
    <scope>NUCLEOTIDE SEQUENCE [LARGE SCALE GENOMIC DNA]</scope>
    <source>
        <strain evidence="2">cv. Hass</strain>
    </source>
</reference>
<dbReference type="EMBL" id="CM056818">
    <property type="protein sequence ID" value="KAJ8623433.1"/>
    <property type="molecule type" value="Genomic_DNA"/>
</dbReference>
<organism evidence="1 2">
    <name type="scientific">Persea americana</name>
    <name type="common">Avocado</name>
    <dbReference type="NCBI Taxonomy" id="3435"/>
    <lineage>
        <taxon>Eukaryota</taxon>
        <taxon>Viridiplantae</taxon>
        <taxon>Streptophyta</taxon>
        <taxon>Embryophyta</taxon>
        <taxon>Tracheophyta</taxon>
        <taxon>Spermatophyta</taxon>
        <taxon>Magnoliopsida</taxon>
        <taxon>Magnoliidae</taxon>
        <taxon>Laurales</taxon>
        <taxon>Lauraceae</taxon>
        <taxon>Persea</taxon>
    </lineage>
</organism>
<dbReference type="Proteomes" id="UP001234297">
    <property type="component" value="Chromosome 10"/>
</dbReference>
<evidence type="ECO:0000313" key="2">
    <source>
        <dbReference type="Proteomes" id="UP001234297"/>
    </source>
</evidence>
<protein>
    <submittedName>
        <fullName evidence="1">Uncharacterized protein</fullName>
    </submittedName>
</protein>
<name>A0ACC2KQT7_PERAE</name>
<evidence type="ECO:0000313" key="1">
    <source>
        <dbReference type="EMBL" id="KAJ8623433.1"/>
    </source>
</evidence>
<comment type="caution">
    <text evidence="1">The sequence shown here is derived from an EMBL/GenBank/DDBJ whole genome shotgun (WGS) entry which is preliminary data.</text>
</comment>
<sequence>MNNDLKDLLPYGFAIHHAGMARVDRELVEIFFTDGRIQVLVFTTALAWGVNQHAHTVIIKGSQIYNPEKGAWTELGPLDVMQMLGRAGRPQYDYYGEGIILTGRGELAYCLSLMNQHLPIETDMTKRDKSLVERRADLIHSAATILDKSNPVNYNRKSGYFQVTDLGRIASYYYVSLGTISTYNEHLKSTMGDIDLCRLFSLSEEFKYVTIIQDEKMELVKLLDRVPIPVKESSEEPSVKINVLLQAYISQLKLEGLSLTSDMVFITQSAGRLLRAPFEIVLKKGWPQLAEKALNLCKMINKHMWSV</sequence>